<keyword evidence="3" id="KW-1185">Reference proteome</keyword>
<protein>
    <submittedName>
        <fullName evidence="2">Uncharacterized protein</fullName>
    </submittedName>
</protein>
<organism evidence="2 3">
    <name type="scientific">Porites lobata</name>
    <dbReference type="NCBI Taxonomy" id="104759"/>
    <lineage>
        <taxon>Eukaryota</taxon>
        <taxon>Metazoa</taxon>
        <taxon>Cnidaria</taxon>
        <taxon>Anthozoa</taxon>
        <taxon>Hexacorallia</taxon>
        <taxon>Scleractinia</taxon>
        <taxon>Fungiina</taxon>
        <taxon>Poritidae</taxon>
        <taxon>Porites</taxon>
    </lineage>
</organism>
<gene>
    <name evidence="2" type="ORF">PLOB_00010418</name>
</gene>
<accession>A0ABN8QU69</accession>
<dbReference type="EMBL" id="CALNXK010000153">
    <property type="protein sequence ID" value="CAH3170026.1"/>
    <property type="molecule type" value="Genomic_DNA"/>
</dbReference>
<sequence>MQKYDYTLEYKPGKDGLSATDISPHPKSPTVRANEHSTSKEAANQAIPSVEEPISTSQEQGEMYSSEEEILEPLKTASGRTVRRPLRFKDYVM</sequence>
<comment type="caution">
    <text evidence="2">The sequence shown here is derived from an EMBL/GenBank/DDBJ whole genome shotgun (WGS) entry which is preliminary data.</text>
</comment>
<name>A0ABN8QU69_9CNID</name>
<evidence type="ECO:0000256" key="1">
    <source>
        <dbReference type="SAM" id="MobiDB-lite"/>
    </source>
</evidence>
<feature type="compositionally biased region" description="Basic and acidic residues" evidence="1">
    <location>
        <begin position="1"/>
        <end position="14"/>
    </location>
</feature>
<evidence type="ECO:0000313" key="3">
    <source>
        <dbReference type="Proteomes" id="UP001159405"/>
    </source>
</evidence>
<reference evidence="2 3" key="1">
    <citation type="submission" date="2022-05" db="EMBL/GenBank/DDBJ databases">
        <authorList>
            <consortium name="Genoscope - CEA"/>
            <person name="William W."/>
        </authorList>
    </citation>
    <scope>NUCLEOTIDE SEQUENCE [LARGE SCALE GENOMIC DNA]</scope>
</reference>
<dbReference type="Proteomes" id="UP001159405">
    <property type="component" value="Unassembled WGS sequence"/>
</dbReference>
<evidence type="ECO:0000313" key="2">
    <source>
        <dbReference type="EMBL" id="CAH3170026.1"/>
    </source>
</evidence>
<proteinExistence type="predicted"/>
<feature type="region of interest" description="Disordered" evidence="1">
    <location>
        <begin position="1"/>
        <end position="76"/>
    </location>
</feature>